<evidence type="ECO:0000313" key="1">
    <source>
        <dbReference type="EMBL" id="PON79473.1"/>
    </source>
</evidence>
<accession>A0A2P5E1R8</accession>
<dbReference type="Proteomes" id="UP000237105">
    <property type="component" value="Unassembled WGS sequence"/>
</dbReference>
<dbReference type="AlphaFoldDB" id="A0A2P5E1R8"/>
<dbReference type="OrthoDB" id="10313332at2759"/>
<evidence type="ECO:0000313" key="2">
    <source>
        <dbReference type="Proteomes" id="UP000237105"/>
    </source>
</evidence>
<protein>
    <submittedName>
        <fullName evidence="1">Uncharacterized protein</fullName>
    </submittedName>
</protein>
<organism evidence="1 2">
    <name type="scientific">Parasponia andersonii</name>
    <name type="common">Sponia andersonii</name>
    <dbReference type="NCBI Taxonomy" id="3476"/>
    <lineage>
        <taxon>Eukaryota</taxon>
        <taxon>Viridiplantae</taxon>
        <taxon>Streptophyta</taxon>
        <taxon>Embryophyta</taxon>
        <taxon>Tracheophyta</taxon>
        <taxon>Spermatophyta</taxon>
        <taxon>Magnoliopsida</taxon>
        <taxon>eudicotyledons</taxon>
        <taxon>Gunneridae</taxon>
        <taxon>Pentapetalae</taxon>
        <taxon>rosids</taxon>
        <taxon>fabids</taxon>
        <taxon>Rosales</taxon>
        <taxon>Cannabaceae</taxon>
        <taxon>Parasponia</taxon>
    </lineage>
</organism>
<sequence length="116" mass="12562">MEIHAMEGEEEPIAMDVDGGGRVFLVVGPSAEGAVELRLAGETPGVAVWKGLHDGEGFGVFDDVVVVEEVDWAPDSKPRFRRVRESIVDRHDGCFVRKRRATIDKEVGAAVGIMAC</sequence>
<keyword evidence="2" id="KW-1185">Reference proteome</keyword>
<proteinExistence type="predicted"/>
<feature type="non-terminal residue" evidence="1">
    <location>
        <position position="116"/>
    </location>
</feature>
<name>A0A2P5E1R8_PARAD</name>
<reference evidence="2" key="1">
    <citation type="submission" date="2016-06" db="EMBL/GenBank/DDBJ databases">
        <title>Parallel loss of symbiosis genes in relatives of nitrogen-fixing non-legume Parasponia.</title>
        <authorList>
            <person name="Van Velzen R."/>
            <person name="Holmer R."/>
            <person name="Bu F."/>
            <person name="Rutten L."/>
            <person name="Van Zeijl A."/>
            <person name="Liu W."/>
            <person name="Santuari L."/>
            <person name="Cao Q."/>
            <person name="Sharma T."/>
            <person name="Shen D."/>
            <person name="Roswanjaya Y."/>
            <person name="Wardhani T."/>
            <person name="Kalhor M.S."/>
            <person name="Jansen J."/>
            <person name="Van den Hoogen J."/>
            <person name="Gungor B."/>
            <person name="Hartog M."/>
            <person name="Hontelez J."/>
            <person name="Verver J."/>
            <person name="Yang W.-C."/>
            <person name="Schijlen E."/>
            <person name="Repin R."/>
            <person name="Schilthuizen M."/>
            <person name="Schranz E."/>
            <person name="Heidstra R."/>
            <person name="Miyata K."/>
            <person name="Fedorova E."/>
            <person name="Kohlen W."/>
            <person name="Bisseling T."/>
            <person name="Smit S."/>
            <person name="Geurts R."/>
        </authorList>
    </citation>
    <scope>NUCLEOTIDE SEQUENCE [LARGE SCALE GENOMIC DNA]</scope>
    <source>
        <strain evidence="2">cv. WU1-14</strain>
    </source>
</reference>
<gene>
    <name evidence="1" type="ORF">PanWU01x14_012080</name>
</gene>
<comment type="caution">
    <text evidence="1">The sequence shown here is derived from an EMBL/GenBank/DDBJ whole genome shotgun (WGS) entry which is preliminary data.</text>
</comment>
<dbReference type="EMBL" id="JXTB01000004">
    <property type="protein sequence ID" value="PON79473.1"/>
    <property type="molecule type" value="Genomic_DNA"/>
</dbReference>